<accession>A0A0N9I4N4</accession>
<keyword evidence="1" id="KW-0597">Phosphoprotein</keyword>
<evidence type="ECO:0000313" key="5">
    <source>
        <dbReference type="Proteomes" id="UP000063699"/>
    </source>
</evidence>
<keyword evidence="5" id="KW-1185">Reference proteome</keyword>
<dbReference type="STRING" id="860235.AOZ06_24175"/>
<name>A0A0N9I4N4_9PSEU</name>
<feature type="region of interest" description="Disordered" evidence="2">
    <location>
        <begin position="55"/>
        <end position="77"/>
    </location>
</feature>
<dbReference type="RefSeq" id="WP_054291490.1">
    <property type="nucleotide sequence ID" value="NZ_CP012752.1"/>
</dbReference>
<organism evidence="4 5">
    <name type="scientific">Kibdelosporangium phytohabitans</name>
    <dbReference type="NCBI Taxonomy" id="860235"/>
    <lineage>
        <taxon>Bacteria</taxon>
        <taxon>Bacillati</taxon>
        <taxon>Actinomycetota</taxon>
        <taxon>Actinomycetes</taxon>
        <taxon>Pseudonocardiales</taxon>
        <taxon>Pseudonocardiaceae</taxon>
        <taxon>Kibdelosporangium</taxon>
    </lineage>
</organism>
<dbReference type="KEGG" id="kphy:AOZ06_24175"/>
<feature type="domain" description="Response regulatory" evidence="3">
    <location>
        <begin position="4"/>
        <end position="77"/>
    </location>
</feature>
<protein>
    <recommendedName>
        <fullName evidence="3">Response regulatory domain-containing protein</fullName>
    </recommendedName>
</protein>
<dbReference type="Proteomes" id="UP000063699">
    <property type="component" value="Chromosome"/>
</dbReference>
<dbReference type="InterPro" id="IPR011006">
    <property type="entry name" value="CheY-like_superfamily"/>
</dbReference>
<dbReference type="Gene3D" id="3.40.50.2300">
    <property type="match status" value="1"/>
</dbReference>
<evidence type="ECO:0000256" key="1">
    <source>
        <dbReference type="PROSITE-ProRule" id="PRU00169"/>
    </source>
</evidence>
<feature type="modified residue" description="4-aspartylphosphate" evidence="1">
    <location>
        <position position="52"/>
    </location>
</feature>
<dbReference type="PROSITE" id="PS50110">
    <property type="entry name" value="RESPONSE_REGULATORY"/>
    <property type="match status" value="1"/>
</dbReference>
<evidence type="ECO:0000256" key="2">
    <source>
        <dbReference type="SAM" id="MobiDB-lite"/>
    </source>
</evidence>
<dbReference type="AlphaFoldDB" id="A0A0N9I4N4"/>
<dbReference type="GO" id="GO:0000160">
    <property type="term" value="P:phosphorelay signal transduction system"/>
    <property type="evidence" value="ECO:0007669"/>
    <property type="project" value="InterPro"/>
</dbReference>
<gene>
    <name evidence="4" type="ORF">AOZ06_24175</name>
</gene>
<sequence>MTIRVPVTDDQSFIRTGLVTLFTAAPGLEVVGEAADGEQAAALAAPDVVLMDIRMPSSTVSRPPGGSSPNRPEARRG</sequence>
<dbReference type="InterPro" id="IPR001789">
    <property type="entry name" value="Sig_transdc_resp-reg_receiver"/>
</dbReference>
<reference evidence="4 5" key="1">
    <citation type="submission" date="2015-07" db="EMBL/GenBank/DDBJ databases">
        <title>Genome sequencing of Kibdelosporangium phytohabitans.</title>
        <authorList>
            <person name="Qin S."/>
            <person name="Xing K."/>
        </authorList>
    </citation>
    <scope>NUCLEOTIDE SEQUENCE [LARGE SCALE GENOMIC DNA]</scope>
    <source>
        <strain evidence="4 5">KLBMP1111</strain>
    </source>
</reference>
<dbReference type="EMBL" id="CP012752">
    <property type="protein sequence ID" value="ALG09586.1"/>
    <property type="molecule type" value="Genomic_DNA"/>
</dbReference>
<feature type="compositionally biased region" description="Low complexity" evidence="2">
    <location>
        <begin position="61"/>
        <end position="71"/>
    </location>
</feature>
<dbReference type="SUPFAM" id="SSF52172">
    <property type="entry name" value="CheY-like"/>
    <property type="match status" value="1"/>
</dbReference>
<evidence type="ECO:0000313" key="4">
    <source>
        <dbReference type="EMBL" id="ALG09586.1"/>
    </source>
</evidence>
<evidence type="ECO:0000259" key="3">
    <source>
        <dbReference type="PROSITE" id="PS50110"/>
    </source>
</evidence>
<proteinExistence type="predicted"/>